<dbReference type="InterPro" id="IPR032710">
    <property type="entry name" value="NTF2-like_dom_sf"/>
</dbReference>
<comment type="caution">
    <text evidence="2">The sequence shown here is derived from an EMBL/GenBank/DDBJ whole genome shotgun (WGS) entry which is preliminary data.</text>
</comment>
<proteinExistence type="predicted"/>
<dbReference type="EMBL" id="BMCS01000001">
    <property type="protein sequence ID" value="GGF19823.1"/>
    <property type="molecule type" value="Genomic_DNA"/>
</dbReference>
<evidence type="ECO:0000313" key="2">
    <source>
        <dbReference type="EMBL" id="GGF19823.1"/>
    </source>
</evidence>
<feature type="domain" description="SnoaL-like" evidence="1">
    <location>
        <begin position="10"/>
        <end position="101"/>
    </location>
</feature>
<sequence>MTDIRETSAAYFTAWKNRDFDSLRALLADDVTFVGPMATLDNADDCVAGLKGMSQILDDIDVAKVAVDGDDVLTWFDLHTTVAPPAPTVNWQAIVDGKIVAIRVAFDPRAIVAAG</sequence>
<dbReference type="Gene3D" id="3.10.450.50">
    <property type="match status" value="1"/>
</dbReference>
<dbReference type="Proteomes" id="UP000632454">
    <property type="component" value="Unassembled WGS sequence"/>
</dbReference>
<name>A0ABQ1UIM3_9NOCA</name>
<reference evidence="3" key="1">
    <citation type="journal article" date="2019" name="Int. J. Syst. Evol. Microbiol.">
        <title>The Global Catalogue of Microorganisms (GCM) 10K type strain sequencing project: providing services to taxonomists for standard genome sequencing and annotation.</title>
        <authorList>
            <consortium name="The Broad Institute Genomics Platform"/>
            <consortium name="The Broad Institute Genome Sequencing Center for Infectious Disease"/>
            <person name="Wu L."/>
            <person name="Ma J."/>
        </authorList>
    </citation>
    <scope>NUCLEOTIDE SEQUENCE [LARGE SCALE GENOMIC DNA]</scope>
    <source>
        <strain evidence="3">CCM 7855</strain>
    </source>
</reference>
<dbReference type="SUPFAM" id="SSF54427">
    <property type="entry name" value="NTF2-like"/>
    <property type="match status" value="1"/>
</dbReference>
<evidence type="ECO:0000259" key="1">
    <source>
        <dbReference type="Pfam" id="PF12680"/>
    </source>
</evidence>
<organism evidence="2 3">
    <name type="scientific">Williamsia phyllosphaerae</name>
    <dbReference type="NCBI Taxonomy" id="885042"/>
    <lineage>
        <taxon>Bacteria</taxon>
        <taxon>Bacillati</taxon>
        <taxon>Actinomycetota</taxon>
        <taxon>Actinomycetes</taxon>
        <taxon>Mycobacteriales</taxon>
        <taxon>Nocardiaceae</taxon>
        <taxon>Williamsia</taxon>
    </lineage>
</organism>
<dbReference type="RefSeq" id="WP_188488316.1">
    <property type="nucleotide sequence ID" value="NZ_BMCS01000001.1"/>
</dbReference>
<dbReference type="Pfam" id="PF12680">
    <property type="entry name" value="SnoaL_2"/>
    <property type="match status" value="1"/>
</dbReference>
<keyword evidence="3" id="KW-1185">Reference proteome</keyword>
<gene>
    <name evidence="2" type="ORF">GCM10007298_14820</name>
</gene>
<dbReference type="InterPro" id="IPR037401">
    <property type="entry name" value="SnoaL-like"/>
</dbReference>
<protein>
    <recommendedName>
        <fullName evidence="1">SnoaL-like domain-containing protein</fullName>
    </recommendedName>
</protein>
<accession>A0ABQ1UIM3</accession>
<evidence type="ECO:0000313" key="3">
    <source>
        <dbReference type="Proteomes" id="UP000632454"/>
    </source>
</evidence>